<dbReference type="InterPro" id="IPR033116">
    <property type="entry name" value="TRYPSIN_SER"/>
</dbReference>
<keyword evidence="2 8" id="KW-0645">Protease</keyword>
<dbReference type="EMBL" id="CH940648">
    <property type="protein sequence ID" value="EDW61975.1"/>
    <property type="molecule type" value="Genomic_DNA"/>
</dbReference>
<dbReference type="InterPro" id="IPR050430">
    <property type="entry name" value="Peptidase_S1"/>
</dbReference>
<dbReference type="KEGG" id="dvi:6625661"/>
<evidence type="ECO:0000256" key="9">
    <source>
        <dbReference type="SAM" id="SignalP"/>
    </source>
</evidence>
<dbReference type="SUPFAM" id="SSF50494">
    <property type="entry name" value="Trypsin-like serine proteases"/>
    <property type="match status" value="1"/>
</dbReference>
<evidence type="ECO:0000256" key="3">
    <source>
        <dbReference type="ARBA" id="ARBA00022729"/>
    </source>
</evidence>
<dbReference type="CDD" id="cd00190">
    <property type="entry name" value="Tryp_SPc"/>
    <property type="match status" value="1"/>
</dbReference>
<dbReference type="PROSITE" id="PS00135">
    <property type="entry name" value="TRYPSIN_SER"/>
    <property type="match status" value="1"/>
</dbReference>
<evidence type="ECO:0000313" key="12">
    <source>
        <dbReference type="Proteomes" id="UP000008792"/>
    </source>
</evidence>
<dbReference type="PANTHER" id="PTHR24276">
    <property type="entry name" value="POLYSERASE-RELATED"/>
    <property type="match status" value="1"/>
</dbReference>
<keyword evidence="6" id="KW-0865">Zymogen</keyword>
<dbReference type="GO" id="GO:0006508">
    <property type="term" value="P:proteolysis"/>
    <property type="evidence" value="ECO:0007669"/>
    <property type="project" value="UniProtKB-KW"/>
</dbReference>
<dbReference type="SMR" id="B4LLV2"/>
<dbReference type="InterPro" id="IPR009003">
    <property type="entry name" value="Peptidase_S1_PA"/>
</dbReference>
<feature type="signal peptide" evidence="9">
    <location>
        <begin position="1"/>
        <end position="19"/>
    </location>
</feature>
<keyword evidence="5 8" id="KW-0720">Serine protease</keyword>
<keyword evidence="7" id="KW-1015">Disulfide bond</keyword>
<dbReference type="MEROPS" id="S01.B14"/>
<dbReference type="eggNOG" id="KOG3627">
    <property type="taxonomic scope" value="Eukaryota"/>
</dbReference>
<dbReference type="Gene3D" id="2.40.10.10">
    <property type="entry name" value="Trypsin-like serine proteases"/>
    <property type="match status" value="2"/>
</dbReference>
<dbReference type="HOGENOM" id="CLU_006842_7_6_1"/>
<dbReference type="AlphaFoldDB" id="B4LLV2"/>
<sequence>MKVFIVIALVIANVAVSISSGVQSLGAVQGVQGRITNGQPAAEGQFPYQVGLSFLSGITSETYFCGGTIIGEQWVLTAAHCTDDAVNVVLFYGSTERTSALLYQVAMSPQFVQHPDYSDRPLSNDIALINTPVIAFSAYINKIELPPISSRYSTYAGQQAIASGWGVTSQWSNDLSDTLQYSIFEIISVDACQKFYSDVVASSKVICIATPNKKSTCSGDSGGPLVDINSGKLIGVTSFGSIYGCEYGEPSGFTRVTSYLDWIKDTTGIFY</sequence>
<evidence type="ECO:0000256" key="6">
    <source>
        <dbReference type="ARBA" id="ARBA00023145"/>
    </source>
</evidence>
<organism evidence="11 12">
    <name type="scientific">Drosophila virilis</name>
    <name type="common">Fruit fly</name>
    <dbReference type="NCBI Taxonomy" id="7244"/>
    <lineage>
        <taxon>Eukaryota</taxon>
        <taxon>Metazoa</taxon>
        <taxon>Ecdysozoa</taxon>
        <taxon>Arthropoda</taxon>
        <taxon>Hexapoda</taxon>
        <taxon>Insecta</taxon>
        <taxon>Pterygota</taxon>
        <taxon>Neoptera</taxon>
        <taxon>Endopterygota</taxon>
        <taxon>Diptera</taxon>
        <taxon>Brachycera</taxon>
        <taxon>Muscomorpha</taxon>
        <taxon>Ephydroidea</taxon>
        <taxon>Drosophilidae</taxon>
        <taxon>Drosophila</taxon>
    </lineage>
</organism>
<keyword evidence="12" id="KW-1185">Reference proteome</keyword>
<dbReference type="STRING" id="7244.B4LLV2"/>
<dbReference type="PROSITE" id="PS00134">
    <property type="entry name" value="TRYPSIN_HIS"/>
    <property type="match status" value="1"/>
</dbReference>
<dbReference type="FunFam" id="2.40.10.10:FF:000025">
    <property type="entry name" value="serine proteases 1/2"/>
    <property type="match status" value="1"/>
</dbReference>
<dbReference type="InterPro" id="IPR001314">
    <property type="entry name" value="Peptidase_S1A"/>
</dbReference>
<dbReference type="PROSITE" id="PS50240">
    <property type="entry name" value="TRYPSIN_DOM"/>
    <property type="match status" value="1"/>
</dbReference>
<dbReference type="InterPro" id="IPR018114">
    <property type="entry name" value="TRYPSIN_HIS"/>
</dbReference>
<dbReference type="InParanoid" id="B4LLV2"/>
<name>B4LLV2_DROVI</name>
<dbReference type="Pfam" id="PF00089">
    <property type="entry name" value="Trypsin"/>
    <property type="match status" value="1"/>
</dbReference>
<feature type="chain" id="PRO_5002816109" description="Peptidase S1 domain-containing protein" evidence="9">
    <location>
        <begin position="20"/>
        <end position="271"/>
    </location>
</feature>
<evidence type="ECO:0000256" key="4">
    <source>
        <dbReference type="ARBA" id="ARBA00022801"/>
    </source>
</evidence>
<dbReference type="GO" id="GO:0004252">
    <property type="term" value="F:serine-type endopeptidase activity"/>
    <property type="evidence" value="ECO:0007669"/>
    <property type="project" value="InterPro"/>
</dbReference>
<dbReference type="Proteomes" id="UP000008792">
    <property type="component" value="Unassembled WGS sequence"/>
</dbReference>
<dbReference type="PANTHER" id="PTHR24276:SF98">
    <property type="entry name" value="FI18310P1-RELATED"/>
    <property type="match status" value="1"/>
</dbReference>
<evidence type="ECO:0000256" key="7">
    <source>
        <dbReference type="ARBA" id="ARBA00023157"/>
    </source>
</evidence>
<evidence type="ECO:0000256" key="2">
    <source>
        <dbReference type="ARBA" id="ARBA00022670"/>
    </source>
</evidence>
<evidence type="ECO:0000313" key="11">
    <source>
        <dbReference type="EMBL" id="EDW61975.1"/>
    </source>
</evidence>
<reference evidence="11 12" key="1">
    <citation type="journal article" date="2007" name="Nature">
        <title>Evolution of genes and genomes on the Drosophila phylogeny.</title>
        <authorList>
            <consortium name="Drosophila 12 Genomes Consortium"/>
            <person name="Clark A.G."/>
            <person name="Eisen M.B."/>
            <person name="Smith D.R."/>
            <person name="Bergman C.M."/>
            <person name="Oliver B."/>
            <person name="Markow T.A."/>
            <person name="Kaufman T.C."/>
            <person name="Kellis M."/>
            <person name="Gelbart W."/>
            <person name="Iyer V.N."/>
            <person name="Pollard D.A."/>
            <person name="Sackton T.B."/>
            <person name="Larracuente A.M."/>
            <person name="Singh N.D."/>
            <person name="Abad J.P."/>
            <person name="Abt D.N."/>
            <person name="Adryan B."/>
            <person name="Aguade M."/>
            <person name="Akashi H."/>
            <person name="Anderson W.W."/>
            <person name="Aquadro C.F."/>
            <person name="Ardell D.H."/>
            <person name="Arguello R."/>
            <person name="Artieri C.G."/>
            <person name="Barbash D.A."/>
            <person name="Barker D."/>
            <person name="Barsanti P."/>
            <person name="Batterham P."/>
            <person name="Batzoglou S."/>
            <person name="Begun D."/>
            <person name="Bhutkar A."/>
            <person name="Blanco E."/>
            <person name="Bosak S.A."/>
            <person name="Bradley R.K."/>
            <person name="Brand A.D."/>
            <person name="Brent M.R."/>
            <person name="Brooks A.N."/>
            <person name="Brown R.H."/>
            <person name="Butlin R.K."/>
            <person name="Caggese C."/>
            <person name="Calvi B.R."/>
            <person name="Bernardo de Carvalho A."/>
            <person name="Caspi A."/>
            <person name="Castrezana S."/>
            <person name="Celniker S.E."/>
            <person name="Chang J.L."/>
            <person name="Chapple C."/>
            <person name="Chatterji S."/>
            <person name="Chinwalla A."/>
            <person name="Civetta A."/>
            <person name="Clifton S.W."/>
            <person name="Comeron J.M."/>
            <person name="Costello J.C."/>
            <person name="Coyne J.A."/>
            <person name="Daub J."/>
            <person name="David R.G."/>
            <person name="Delcher A.L."/>
            <person name="Delehaunty K."/>
            <person name="Do C.B."/>
            <person name="Ebling H."/>
            <person name="Edwards K."/>
            <person name="Eickbush T."/>
            <person name="Evans J.D."/>
            <person name="Filipski A."/>
            <person name="Findeiss S."/>
            <person name="Freyhult E."/>
            <person name="Fulton L."/>
            <person name="Fulton R."/>
            <person name="Garcia A.C."/>
            <person name="Gardiner A."/>
            <person name="Garfield D.A."/>
            <person name="Garvin B.E."/>
            <person name="Gibson G."/>
            <person name="Gilbert D."/>
            <person name="Gnerre S."/>
            <person name="Godfrey J."/>
            <person name="Good R."/>
            <person name="Gotea V."/>
            <person name="Gravely B."/>
            <person name="Greenberg A.J."/>
            <person name="Griffiths-Jones S."/>
            <person name="Gross S."/>
            <person name="Guigo R."/>
            <person name="Gustafson E.A."/>
            <person name="Haerty W."/>
            <person name="Hahn M.W."/>
            <person name="Halligan D.L."/>
            <person name="Halpern A.L."/>
            <person name="Halter G.M."/>
            <person name="Han M.V."/>
            <person name="Heger A."/>
            <person name="Hillier L."/>
            <person name="Hinrichs A.S."/>
            <person name="Holmes I."/>
            <person name="Hoskins R.A."/>
            <person name="Hubisz M.J."/>
            <person name="Hultmark D."/>
            <person name="Huntley M.A."/>
            <person name="Jaffe D.B."/>
            <person name="Jagadeeshan S."/>
            <person name="Jeck W.R."/>
            <person name="Johnson J."/>
            <person name="Jones C.D."/>
            <person name="Jordan W.C."/>
            <person name="Karpen G.H."/>
            <person name="Kataoka E."/>
            <person name="Keightley P.D."/>
            <person name="Kheradpour P."/>
            <person name="Kirkness E.F."/>
            <person name="Koerich L.B."/>
            <person name="Kristiansen K."/>
            <person name="Kudrna D."/>
            <person name="Kulathinal R.J."/>
            <person name="Kumar S."/>
            <person name="Kwok R."/>
            <person name="Lander E."/>
            <person name="Langley C.H."/>
            <person name="Lapoint R."/>
            <person name="Lazzaro B.P."/>
            <person name="Lee S.J."/>
            <person name="Levesque L."/>
            <person name="Li R."/>
            <person name="Lin C.F."/>
            <person name="Lin M.F."/>
            <person name="Lindblad-Toh K."/>
            <person name="Llopart A."/>
            <person name="Long M."/>
            <person name="Low L."/>
            <person name="Lozovsky E."/>
            <person name="Lu J."/>
            <person name="Luo M."/>
            <person name="Machado C.A."/>
            <person name="Makalowski W."/>
            <person name="Marzo M."/>
            <person name="Matsuda M."/>
            <person name="Matzkin L."/>
            <person name="McAllister B."/>
            <person name="McBride C.S."/>
            <person name="McKernan B."/>
            <person name="McKernan K."/>
            <person name="Mendez-Lago M."/>
            <person name="Minx P."/>
            <person name="Mollenhauer M.U."/>
            <person name="Montooth K."/>
            <person name="Mount S.M."/>
            <person name="Mu X."/>
            <person name="Myers E."/>
            <person name="Negre B."/>
            <person name="Newfeld S."/>
            <person name="Nielsen R."/>
            <person name="Noor M.A."/>
            <person name="O'Grady P."/>
            <person name="Pachter L."/>
            <person name="Papaceit M."/>
            <person name="Parisi M.J."/>
            <person name="Parisi M."/>
            <person name="Parts L."/>
            <person name="Pedersen J.S."/>
            <person name="Pesole G."/>
            <person name="Phillippy A.M."/>
            <person name="Ponting C.P."/>
            <person name="Pop M."/>
            <person name="Porcelli D."/>
            <person name="Powell J.R."/>
            <person name="Prohaska S."/>
            <person name="Pruitt K."/>
            <person name="Puig M."/>
            <person name="Quesneville H."/>
            <person name="Ram K.R."/>
            <person name="Rand D."/>
            <person name="Rasmussen M.D."/>
            <person name="Reed L.K."/>
            <person name="Reenan R."/>
            <person name="Reily A."/>
            <person name="Remington K.A."/>
            <person name="Rieger T.T."/>
            <person name="Ritchie M.G."/>
            <person name="Robin C."/>
            <person name="Rogers Y.H."/>
            <person name="Rohde C."/>
            <person name="Rozas J."/>
            <person name="Rubenfield M.J."/>
            <person name="Ruiz A."/>
            <person name="Russo S."/>
            <person name="Salzberg S.L."/>
            <person name="Sanchez-Gracia A."/>
            <person name="Saranga D.J."/>
            <person name="Sato H."/>
            <person name="Schaeffer S.W."/>
            <person name="Schatz M.C."/>
            <person name="Schlenke T."/>
            <person name="Schwartz R."/>
            <person name="Segarra C."/>
            <person name="Singh R.S."/>
            <person name="Sirot L."/>
            <person name="Sirota M."/>
            <person name="Sisneros N.B."/>
            <person name="Smith C.D."/>
            <person name="Smith T.F."/>
            <person name="Spieth J."/>
            <person name="Stage D.E."/>
            <person name="Stark A."/>
            <person name="Stephan W."/>
            <person name="Strausberg R.L."/>
            <person name="Strempel S."/>
            <person name="Sturgill D."/>
            <person name="Sutton G."/>
            <person name="Sutton G.G."/>
            <person name="Tao W."/>
            <person name="Teichmann S."/>
            <person name="Tobari Y.N."/>
            <person name="Tomimura Y."/>
            <person name="Tsolas J.M."/>
            <person name="Valente V.L."/>
            <person name="Venter E."/>
            <person name="Venter J.C."/>
            <person name="Vicario S."/>
            <person name="Vieira F.G."/>
            <person name="Vilella A.J."/>
            <person name="Villasante A."/>
            <person name="Walenz B."/>
            <person name="Wang J."/>
            <person name="Wasserman M."/>
            <person name="Watts T."/>
            <person name="Wilson D."/>
            <person name="Wilson R.K."/>
            <person name="Wing R.A."/>
            <person name="Wolfner M.F."/>
            <person name="Wong A."/>
            <person name="Wong G.K."/>
            <person name="Wu C.I."/>
            <person name="Wu G."/>
            <person name="Yamamoto D."/>
            <person name="Yang H.P."/>
            <person name="Yang S.P."/>
            <person name="Yorke J.A."/>
            <person name="Yoshida K."/>
            <person name="Zdobnov E."/>
            <person name="Zhang P."/>
            <person name="Zhang Y."/>
            <person name="Zimin A.V."/>
            <person name="Baldwin J."/>
            <person name="Abdouelleil A."/>
            <person name="Abdulkadir J."/>
            <person name="Abebe A."/>
            <person name="Abera B."/>
            <person name="Abreu J."/>
            <person name="Acer S.C."/>
            <person name="Aftuck L."/>
            <person name="Alexander A."/>
            <person name="An P."/>
            <person name="Anderson E."/>
            <person name="Anderson S."/>
            <person name="Arachi H."/>
            <person name="Azer M."/>
            <person name="Bachantsang P."/>
            <person name="Barry A."/>
            <person name="Bayul T."/>
            <person name="Berlin A."/>
            <person name="Bessette D."/>
            <person name="Bloom T."/>
            <person name="Blye J."/>
            <person name="Boguslavskiy L."/>
            <person name="Bonnet C."/>
            <person name="Boukhgalter B."/>
            <person name="Bourzgui I."/>
            <person name="Brown A."/>
            <person name="Cahill P."/>
            <person name="Channer S."/>
            <person name="Cheshatsang Y."/>
            <person name="Chuda L."/>
            <person name="Citroen M."/>
            <person name="Collymore A."/>
            <person name="Cooke P."/>
            <person name="Costello M."/>
            <person name="D'Aco K."/>
            <person name="Daza R."/>
            <person name="De Haan G."/>
            <person name="DeGray S."/>
            <person name="DeMaso C."/>
            <person name="Dhargay N."/>
            <person name="Dooley K."/>
            <person name="Dooley E."/>
            <person name="Doricent M."/>
            <person name="Dorje P."/>
            <person name="Dorjee K."/>
            <person name="Dupes A."/>
            <person name="Elong R."/>
            <person name="Falk J."/>
            <person name="Farina A."/>
            <person name="Faro S."/>
            <person name="Ferguson D."/>
            <person name="Fisher S."/>
            <person name="Foley C.D."/>
            <person name="Franke A."/>
            <person name="Friedrich D."/>
            <person name="Gadbois L."/>
            <person name="Gearin G."/>
            <person name="Gearin C.R."/>
            <person name="Giannoukos G."/>
            <person name="Goode T."/>
            <person name="Graham J."/>
            <person name="Grandbois E."/>
            <person name="Grewal S."/>
            <person name="Gyaltsen K."/>
            <person name="Hafez N."/>
            <person name="Hagos B."/>
            <person name="Hall J."/>
            <person name="Henson C."/>
            <person name="Hollinger A."/>
            <person name="Honan T."/>
            <person name="Huard M.D."/>
            <person name="Hughes L."/>
            <person name="Hurhula B."/>
            <person name="Husby M.E."/>
            <person name="Kamat A."/>
            <person name="Kanga B."/>
            <person name="Kashin S."/>
            <person name="Khazanovich D."/>
            <person name="Kisner P."/>
            <person name="Lance K."/>
            <person name="Lara M."/>
            <person name="Lee W."/>
            <person name="Lennon N."/>
            <person name="Letendre F."/>
            <person name="LeVine R."/>
            <person name="Lipovsky A."/>
            <person name="Liu X."/>
            <person name="Liu J."/>
            <person name="Liu S."/>
            <person name="Lokyitsang T."/>
            <person name="Lokyitsang Y."/>
            <person name="Lubonja R."/>
            <person name="Lui A."/>
            <person name="MacDonald P."/>
            <person name="Magnisalis V."/>
            <person name="Maru K."/>
            <person name="Matthews C."/>
            <person name="McCusker W."/>
            <person name="McDonough S."/>
            <person name="Mehta T."/>
            <person name="Meldrim J."/>
            <person name="Meneus L."/>
            <person name="Mihai O."/>
            <person name="Mihalev A."/>
            <person name="Mihova T."/>
            <person name="Mittelman R."/>
            <person name="Mlenga V."/>
            <person name="Montmayeur A."/>
            <person name="Mulrain L."/>
            <person name="Navidi A."/>
            <person name="Naylor J."/>
            <person name="Negash T."/>
            <person name="Nguyen T."/>
            <person name="Nguyen N."/>
            <person name="Nicol R."/>
            <person name="Norbu C."/>
            <person name="Norbu N."/>
            <person name="Novod N."/>
            <person name="O'Neill B."/>
            <person name="Osman S."/>
            <person name="Markiewicz E."/>
            <person name="Oyono O.L."/>
            <person name="Patti C."/>
            <person name="Phunkhang P."/>
            <person name="Pierre F."/>
            <person name="Priest M."/>
            <person name="Raghuraman S."/>
            <person name="Rege F."/>
            <person name="Reyes R."/>
            <person name="Rise C."/>
            <person name="Rogov P."/>
            <person name="Ross K."/>
            <person name="Ryan E."/>
            <person name="Settipalli S."/>
            <person name="Shea T."/>
            <person name="Sherpa N."/>
            <person name="Shi L."/>
            <person name="Shih D."/>
            <person name="Sparrow T."/>
            <person name="Spaulding J."/>
            <person name="Stalker J."/>
            <person name="Stange-Thomann N."/>
            <person name="Stavropoulos S."/>
            <person name="Stone C."/>
            <person name="Strader C."/>
            <person name="Tesfaye S."/>
            <person name="Thomson T."/>
            <person name="Thoulutsang Y."/>
            <person name="Thoulutsang D."/>
            <person name="Topham K."/>
            <person name="Topping I."/>
            <person name="Tsamla T."/>
            <person name="Vassiliev H."/>
            <person name="Vo A."/>
            <person name="Wangchuk T."/>
            <person name="Wangdi T."/>
            <person name="Weiand M."/>
            <person name="Wilkinson J."/>
            <person name="Wilson A."/>
            <person name="Yadav S."/>
            <person name="Young G."/>
            <person name="Yu Q."/>
            <person name="Zembek L."/>
            <person name="Zhong D."/>
            <person name="Zimmer A."/>
            <person name="Zwirko Z."/>
            <person name="Jaffe D.B."/>
            <person name="Alvarez P."/>
            <person name="Brockman W."/>
            <person name="Butler J."/>
            <person name="Chin C."/>
            <person name="Gnerre S."/>
            <person name="Grabherr M."/>
            <person name="Kleber M."/>
            <person name="Mauceli E."/>
            <person name="MacCallum I."/>
        </authorList>
    </citation>
    <scope>NUCLEOTIDE SEQUENCE [LARGE SCALE GENOMIC DNA]</scope>
    <source>
        <strain evidence="12">Tucson 15010-1051.87</strain>
    </source>
</reference>
<dbReference type="PRINTS" id="PR00722">
    <property type="entry name" value="CHYMOTRYPSIN"/>
</dbReference>
<dbReference type="SMART" id="SM00020">
    <property type="entry name" value="Tryp_SPc"/>
    <property type="match status" value="1"/>
</dbReference>
<keyword evidence="3 9" id="KW-0732">Signal</keyword>
<keyword evidence="4 8" id="KW-0378">Hydrolase</keyword>
<evidence type="ECO:0000259" key="10">
    <source>
        <dbReference type="PROSITE" id="PS50240"/>
    </source>
</evidence>
<dbReference type="FunFam" id="2.40.10.10:FF:000068">
    <property type="entry name" value="transmembrane protease serine 2"/>
    <property type="match status" value="1"/>
</dbReference>
<feature type="domain" description="Peptidase S1" evidence="10">
    <location>
        <begin position="35"/>
        <end position="268"/>
    </location>
</feature>
<dbReference type="PhylomeDB" id="B4LLV2"/>
<evidence type="ECO:0000256" key="1">
    <source>
        <dbReference type="ARBA" id="ARBA00007664"/>
    </source>
</evidence>
<accession>B4LLV2</accession>
<evidence type="ECO:0000256" key="8">
    <source>
        <dbReference type="RuleBase" id="RU363034"/>
    </source>
</evidence>
<protein>
    <recommendedName>
        <fullName evidence="10">Peptidase S1 domain-containing protein</fullName>
    </recommendedName>
</protein>
<dbReference type="OrthoDB" id="5565075at2759"/>
<dbReference type="InterPro" id="IPR043504">
    <property type="entry name" value="Peptidase_S1_PA_chymotrypsin"/>
</dbReference>
<evidence type="ECO:0000256" key="5">
    <source>
        <dbReference type="ARBA" id="ARBA00022825"/>
    </source>
</evidence>
<dbReference type="OMA" id="CEYGEPS"/>
<gene>
    <name evidence="11" type="primary">Dvir\GJ20009</name>
    <name evidence="11" type="ORF">Dvir_GJ20009</name>
</gene>
<dbReference type="InterPro" id="IPR001254">
    <property type="entry name" value="Trypsin_dom"/>
</dbReference>
<proteinExistence type="inferred from homology"/>
<comment type="similarity">
    <text evidence="1">Belongs to the peptidase S1 family.</text>
</comment>